<keyword evidence="9 10" id="KW-0472">Membrane</keyword>
<evidence type="ECO:0000256" key="8">
    <source>
        <dbReference type="ARBA" id="ARBA00022989"/>
    </source>
</evidence>
<evidence type="ECO:0000256" key="10">
    <source>
        <dbReference type="PIRNR" id="PIRNR002786"/>
    </source>
</evidence>
<evidence type="ECO:0000259" key="14">
    <source>
        <dbReference type="Pfam" id="PF21687"/>
    </source>
</evidence>
<protein>
    <recommendedName>
        <fullName evidence="10">Type II secretion system protein K</fullName>
    </recommendedName>
</protein>
<name>A0A4Q7W0K6_9BURK</name>
<dbReference type="InterPro" id="IPR038072">
    <property type="entry name" value="GspK_central_sf"/>
</dbReference>
<keyword evidence="6 12" id="KW-0812">Transmembrane</keyword>
<dbReference type="Pfam" id="PF21687">
    <property type="entry name" value="T2SSK_1st"/>
    <property type="match status" value="1"/>
</dbReference>
<keyword evidence="4 10" id="KW-1003">Cell membrane</keyword>
<feature type="domain" description="T2SS protein K first SAM-like" evidence="14">
    <location>
        <begin position="127"/>
        <end position="229"/>
    </location>
</feature>
<evidence type="ECO:0000256" key="5">
    <source>
        <dbReference type="ARBA" id="ARBA00022519"/>
    </source>
</evidence>
<evidence type="ECO:0000256" key="2">
    <source>
        <dbReference type="ARBA" id="ARBA00007246"/>
    </source>
</evidence>
<gene>
    <name evidence="15" type="ORF">EV670_0067</name>
</gene>
<dbReference type="EMBL" id="SHKP01000004">
    <property type="protein sequence ID" value="RZU02049.1"/>
    <property type="molecule type" value="Genomic_DNA"/>
</dbReference>
<dbReference type="NCBIfam" id="NF037980">
    <property type="entry name" value="T2SS_GspK"/>
    <property type="match status" value="1"/>
</dbReference>
<evidence type="ECO:0000256" key="11">
    <source>
        <dbReference type="SAM" id="MobiDB-lite"/>
    </source>
</evidence>
<feature type="region of interest" description="Disordered" evidence="11">
    <location>
        <begin position="175"/>
        <end position="203"/>
    </location>
</feature>
<dbReference type="Proteomes" id="UP000293671">
    <property type="component" value="Unassembled WGS sequence"/>
</dbReference>
<proteinExistence type="inferred from homology"/>
<reference evidence="15 16" key="1">
    <citation type="submission" date="2019-02" db="EMBL/GenBank/DDBJ databases">
        <title>Genomic Encyclopedia of Type Strains, Phase IV (KMG-IV): sequencing the most valuable type-strain genomes for metagenomic binning, comparative biology and taxonomic classification.</title>
        <authorList>
            <person name="Goeker M."/>
        </authorList>
    </citation>
    <scope>NUCLEOTIDE SEQUENCE [LARGE SCALE GENOMIC DNA]</scope>
    <source>
        <strain evidence="15 16">DSM 19570</strain>
    </source>
</reference>
<dbReference type="PANTHER" id="PTHR38831:SF1">
    <property type="entry name" value="TYPE II SECRETION SYSTEM PROTEIN K-RELATED"/>
    <property type="match status" value="1"/>
</dbReference>
<keyword evidence="5 10" id="KW-0997">Cell inner membrane</keyword>
<dbReference type="GO" id="GO:0009306">
    <property type="term" value="P:protein secretion"/>
    <property type="evidence" value="ECO:0007669"/>
    <property type="project" value="InterPro"/>
</dbReference>
<dbReference type="PANTHER" id="PTHR38831">
    <property type="entry name" value="TYPE II SECRETION SYSTEM PROTEIN K"/>
    <property type="match status" value="1"/>
</dbReference>
<feature type="transmembrane region" description="Helical" evidence="12">
    <location>
        <begin position="15"/>
        <end position="36"/>
    </location>
</feature>
<dbReference type="AlphaFoldDB" id="A0A4Q7W0K6"/>
<keyword evidence="3 10" id="KW-0813">Transport</keyword>
<accession>A0A4Q7W0K6</accession>
<evidence type="ECO:0000256" key="3">
    <source>
        <dbReference type="ARBA" id="ARBA00022448"/>
    </source>
</evidence>
<evidence type="ECO:0000313" key="15">
    <source>
        <dbReference type="EMBL" id="RZU02049.1"/>
    </source>
</evidence>
<evidence type="ECO:0000256" key="6">
    <source>
        <dbReference type="ARBA" id="ARBA00022692"/>
    </source>
</evidence>
<evidence type="ECO:0000256" key="1">
    <source>
        <dbReference type="ARBA" id="ARBA00004533"/>
    </source>
</evidence>
<evidence type="ECO:0000256" key="4">
    <source>
        <dbReference type="ARBA" id="ARBA00022475"/>
    </source>
</evidence>
<dbReference type="SUPFAM" id="SSF158544">
    <property type="entry name" value="GspK insert domain-like"/>
    <property type="match status" value="1"/>
</dbReference>
<organism evidence="15 16">
    <name type="scientific">Rivibacter subsaxonicus</name>
    <dbReference type="NCBI Taxonomy" id="457575"/>
    <lineage>
        <taxon>Bacteria</taxon>
        <taxon>Pseudomonadati</taxon>
        <taxon>Pseudomonadota</taxon>
        <taxon>Betaproteobacteria</taxon>
        <taxon>Burkholderiales</taxon>
        <taxon>Rivibacter</taxon>
    </lineage>
</organism>
<dbReference type="InterPro" id="IPR005628">
    <property type="entry name" value="GspK"/>
</dbReference>
<evidence type="ECO:0000256" key="9">
    <source>
        <dbReference type="ARBA" id="ARBA00023136"/>
    </source>
</evidence>
<feature type="domain" description="T2SS protein K second SAM-like" evidence="13">
    <location>
        <begin position="234"/>
        <end position="282"/>
    </location>
</feature>
<dbReference type="Pfam" id="PF03934">
    <property type="entry name" value="T2SSK"/>
    <property type="match status" value="1"/>
</dbReference>
<dbReference type="PIRSF" id="PIRSF002786">
    <property type="entry name" value="XcpX"/>
    <property type="match status" value="1"/>
</dbReference>
<comment type="caution">
    <text evidence="15">The sequence shown here is derived from an EMBL/GenBank/DDBJ whole genome shotgun (WGS) entry which is preliminary data.</text>
</comment>
<dbReference type="GO" id="GO:0005886">
    <property type="term" value="C:plasma membrane"/>
    <property type="evidence" value="ECO:0007669"/>
    <property type="project" value="UniProtKB-SubCell"/>
</dbReference>
<comment type="subcellular location">
    <subcellularLocation>
        <location evidence="1 10">Cell inner membrane</location>
    </subcellularLocation>
</comment>
<evidence type="ECO:0000256" key="12">
    <source>
        <dbReference type="SAM" id="Phobius"/>
    </source>
</evidence>
<dbReference type="InterPro" id="IPR049179">
    <property type="entry name" value="T2SSK_SAM-like_2nd"/>
</dbReference>
<dbReference type="InterPro" id="IPR049031">
    <property type="entry name" value="T2SSK_SAM-like_1st"/>
</dbReference>
<comment type="similarity">
    <text evidence="2 10">Belongs to the GSP K family.</text>
</comment>
<dbReference type="Gene3D" id="1.10.40.60">
    <property type="entry name" value="EpsJ-like"/>
    <property type="match status" value="2"/>
</dbReference>
<keyword evidence="7" id="KW-0653">Protein transport</keyword>
<evidence type="ECO:0000259" key="13">
    <source>
        <dbReference type="Pfam" id="PF03934"/>
    </source>
</evidence>
<keyword evidence="16" id="KW-1185">Reference proteome</keyword>
<keyword evidence="8 12" id="KW-1133">Transmembrane helix</keyword>
<evidence type="ECO:0000256" key="7">
    <source>
        <dbReference type="ARBA" id="ARBA00022927"/>
    </source>
</evidence>
<evidence type="ECO:0000313" key="16">
    <source>
        <dbReference type="Proteomes" id="UP000293671"/>
    </source>
</evidence>
<dbReference type="Gene3D" id="3.30.1300.30">
    <property type="entry name" value="GSPII I/J protein-like"/>
    <property type="match status" value="1"/>
</dbReference>
<feature type="compositionally biased region" description="Polar residues" evidence="11">
    <location>
        <begin position="181"/>
        <end position="192"/>
    </location>
</feature>
<dbReference type="OrthoDB" id="5293133at2"/>
<sequence length="339" mass="36376">MSQSGLIRDRQQRGAALLTAMVIVALIATLSAAMVWQQWRAVQVEAAERARVQAHWILVGAMDWARLILREDARSSSTVDHLGEPWAVPLAEAKLSSFLAADRNNTATDADAGVEAFLSGGISDAQSRYNLRNMVLADKEAAAAEAKVLARLLESVGANTELAAVVSANLRRALPPAPSASDATGAQVTDMGTSEAGAPLPPDRLDQMRWLGLDAATLNKLGPYVTWLPIPTPVNLNTAPREVIAAVIDGLDLGSADRLVSARQSDPFKSLDDAARLLPQGTELTKRRVGVASSHFEISGRLRLDDRVVEEHAWVQRRNMDVSTFAVERRAAVEAAAGR</sequence>
<dbReference type="RefSeq" id="WP_130429840.1">
    <property type="nucleotide sequence ID" value="NZ_SHKP01000004.1"/>
</dbReference>